<organism evidence="2 3">
    <name type="scientific">Palleronia abyssalis</name>
    <dbReference type="NCBI Taxonomy" id="1501240"/>
    <lineage>
        <taxon>Bacteria</taxon>
        <taxon>Pseudomonadati</taxon>
        <taxon>Pseudomonadota</taxon>
        <taxon>Alphaproteobacteria</taxon>
        <taxon>Rhodobacterales</taxon>
        <taxon>Roseobacteraceae</taxon>
        <taxon>Palleronia</taxon>
    </lineage>
</organism>
<dbReference type="PANTHER" id="PTHR43792:SF1">
    <property type="entry name" value="N-ACETYLTRANSFERASE DOMAIN-CONTAINING PROTEIN"/>
    <property type="match status" value="1"/>
</dbReference>
<evidence type="ECO:0000259" key="1">
    <source>
        <dbReference type="PROSITE" id="PS51186"/>
    </source>
</evidence>
<proteinExistence type="predicted"/>
<dbReference type="PANTHER" id="PTHR43792">
    <property type="entry name" value="GNAT FAMILY, PUTATIVE (AFU_ORTHOLOGUE AFUA_3G00765)-RELATED-RELATED"/>
    <property type="match status" value="1"/>
</dbReference>
<dbReference type="InterPro" id="IPR016181">
    <property type="entry name" value="Acyl_CoA_acyltransferase"/>
</dbReference>
<dbReference type="GO" id="GO:0016747">
    <property type="term" value="F:acyltransferase activity, transferring groups other than amino-acyl groups"/>
    <property type="evidence" value="ECO:0007669"/>
    <property type="project" value="InterPro"/>
</dbReference>
<dbReference type="InterPro" id="IPR051531">
    <property type="entry name" value="N-acetyltransferase"/>
</dbReference>
<dbReference type="PROSITE" id="PS51186">
    <property type="entry name" value="GNAT"/>
    <property type="match status" value="1"/>
</dbReference>
<dbReference type="AlphaFoldDB" id="A0A2R8BWC3"/>
<protein>
    <recommendedName>
        <fullName evidence="1">N-acetyltransferase domain-containing protein</fullName>
    </recommendedName>
</protein>
<dbReference type="SUPFAM" id="SSF55729">
    <property type="entry name" value="Acyl-CoA N-acyltransferases (Nat)"/>
    <property type="match status" value="1"/>
</dbReference>
<dbReference type="Gene3D" id="3.40.630.30">
    <property type="match status" value="1"/>
</dbReference>
<accession>A0A2R8BWC3</accession>
<dbReference type="EMBL" id="ONZF01000004">
    <property type="protein sequence ID" value="SPJ24461.1"/>
    <property type="molecule type" value="Genomic_DNA"/>
</dbReference>
<dbReference type="OrthoDB" id="6293260at2"/>
<dbReference type="InterPro" id="IPR000182">
    <property type="entry name" value="GNAT_dom"/>
</dbReference>
<name>A0A2R8BWC3_9RHOB</name>
<reference evidence="2 3" key="1">
    <citation type="submission" date="2018-03" db="EMBL/GenBank/DDBJ databases">
        <authorList>
            <person name="Keele B.F."/>
        </authorList>
    </citation>
    <scope>NUCLEOTIDE SEQUENCE [LARGE SCALE GENOMIC DNA]</scope>
    <source>
        <strain evidence="2 3">CECT 8504</strain>
    </source>
</reference>
<evidence type="ECO:0000313" key="3">
    <source>
        <dbReference type="Proteomes" id="UP000244912"/>
    </source>
</evidence>
<sequence>MTALRAPIDGPVLTTDRLTLRPPRMADRDAHAAFYASDDSASVGGPFTGKETWRVFAALSGHWALMGYGWFMIERRDTGRVIGMTGLHHPPVHADREIGWTLFTDRGQGFVTEAARAARDWGRDTLPPARLVSYIDPANGPSQAVARRLGATTDGTRAAHNPVCEIWVHPTPEAPR</sequence>
<keyword evidence="3" id="KW-1185">Reference proteome</keyword>
<dbReference type="Proteomes" id="UP000244912">
    <property type="component" value="Unassembled WGS sequence"/>
</dbReference>
<dbReference type="RefSeq" id="WP_108894287.1">
    <property type="nucleotide sequence ID" value="NZ_ONZF01000004.1"/>
</dbReference>
<evidence type="ECO:0000313" key="2">
    <source>
        <dbReference type="EMBL" id="SPJ24461.1"/>
    </source>
</evidence>
<gene>
    <name evidence="2" type="ORF">PAA8504_02292</name>
</gene>
<feature type="domain" description="N-acetyltransferase" evidence="1">
    <location>
        <begin position="18"/>
        <end position="173"/>
    </location>
</feature>
<dbReference type="Pfam" id="PF13302">
    <property type="entry name" value="Acetyltransf_3"/>
    <property type="match status" value="1"/>
</dbReference>